<evidence type="ECO:0000256" key="1">
    <source>
        <dbReference type="SAM" id="MobiDB-lite"/>
    </source>
</evidence>
<feature type="compositionally biased region" description="Polar residues" evidence="1">
    <location>
        <begin position="1271"/>
        <end position="1285"/>
    </location>
</feature>
<dbReference type="Proteomes" id="UP001163846">
    <property type="component" value="Unassembled WGS sequence"/>
</dbReference>
<dbReference type="EMBL" id="MU806244">
    <property type="protein sequence ID" value="KAJ3837468.1"/>
    <property type="molecule type" value="Genomic_DNA"/>
</dbReference>
<feature type="compositionally biased region" description="Polar residues" evidence="1">
    <location>
        <begin position="182"/>
        <end position="198"/>
    </location>
</feature>
<proteinExistence type="predicted"/>
<feature type="compositionally biased region" description="Low complexity" evidence="1">
    <location>
        <begin position="142"/>
        <end position="155"/>
    </location>
</feature>
<feature type="region of interest" description="Disordered" evidence="1">
    <location>
        <begin position="1269"/>
        <end position="1306"/>
    </location>
</feature>
<feature type="region of interest" description="Disordered" evidence="1">
    <location>
        <begin position="1"/>
        <end position="93"/>
    </location>
</feature>
<evidence type="ECO:0000313" key="3">
    <source>
        <dbReference type="Proteomes" id="UP001163846"/>
    </source>
</evidence>
<feature type="compositionally biased region" description="Polar residues" evidence="1">
    <location>
        <begin position="1895"/>
        <end position="1905"/>
    </location>
</feature>
<feature type="region of interest" description="Disordered" evidence="1">
    <location>
        <begin position="1128"/>
        <end position="1159"/>
    </location>
</feature>
<reference evidence="2" key="1">
    <citation type="submission" date="2022-08" db="EMBL/GenBank/DDBJ databases">
        <authorList>
            <consortium name="DOE Joint Genome Institute"/>
            <person name="Min B."/>
            <person name="Riley R."/>
            <person name="Sierra-Patev S."/>
            <person name="Naranjo-Ortiz M."/>
            <person name="Looney B."/>
            <person name="Konkel Z."/>
            <person name="Slot J.C."/>
            <person name="Sakamoto Y."/>
            <person name="Steenwyk J.L."/>
            <person name="Rokas A."/>
            <person name="Carro J."/>
            <person name="Camarero S."/>
            <person name="Ferreira P."/>
            <person name="Molpeceres G."/>
            <person name="Ruiz-Duenas F.J."/>
            <person name="Serrano A."/>
            <person name="Henrissat B."/>
            <person name="Drula E."/>
            <person name="Hughes K.W."/>
            <person name="Mata J.L."/>
            <person name="Ishikawa N.K."/>
            <person name="Vargas-Isla R."/>
            <person name="Ushijima S."/>
            <person name="Smith C.A."/>
            <person name="Ahrendt S."/>
            <person name="Andreopoulos W."/>
            <person name="He G."/>
            <person name="Labutti K."/>
            <person name="Lipzen A."/>
            <person name="Ng V."/>
            <person name="Sandor L."/>
            <person name="Barry K."/>
            <person name="Martinez A.T."/>
            <person name="Xiao Y."/>
            <person name="Gibbons J.G."/>
            <person name="Terashima K."/>
            <person name="Hibbett D.S."/>
            <person name="Grigoriev I.V."/>
        </authorList>
    </citation>
    <scope>NUCLEOTIDE SEQUENCE</scope>
    <source>
        <strain evidence="2">TFB9207</strain>
    </source>
</reference>
<feature type="region of interest" description="Disordered" evidence="1">
    <location>
        <begin position="835"/>
        <end position="861"/>
    </location>
</feature>
<evidence type="ECO:0000313" key="2">
    <source>
        <dbReference type="EMBL" id="KAJ3837468.1"/>
    </source>
</evidence>
<feature type="compositionally biased region" description="Polar residues" evidence="1">
    <location>
        <begin position="212"/>
        <end position="230"/>
    </location>
</feature>
<name>A0AA38P6Z9_9AGAR</name>
<protein>
    <submittedName>
        <fullName evidence="2">Uncharacterized protein</fullName>
    </submittedName>
</protein>
<feature type="region of interest" description="Disordered" evidence="1">
    <location>
        <begin position="1177"/>
        <end position="1211"/>
    </location>
</feature>
<feature type="compositionally biased region" description="Basic and acidic residues" evidence="1">
    <location>
        <begin position="597"/>
        <end position="609"/>
    </location>
</feature>
<feature type="compositionally biased region" description="Polar residues" evidence="1">
    <location>
        <begin position="35"/>
        <end position="49"/>
    </location>
</feature>
<organism evidence="2 3">
    <name type="scientific">Lentinula raphanica</name>
    <dbReference type="NCBI Taxonomy" id="153919"/>
    <lineage>
        <taxon>Eukaryota</taxon>
        <taxon>Fungi</taxon>
        <taxon>Dikarya</taxon>
        <taxon>Basidiomycota</taxon>
        <taxon>Agaricomycotina</taxon>
        <taxon>Agaricomycetes</taxon>
        <taxon>Agaricomycetidae</taxon>
        <taxon>Agaricales</taxon>
        <taxon>Marasmiineae</taxon>
        <taxon>Omphalotaceae</taxon>
        <taxon>Lentinula</taxon>
    </lineage>
</organism>
<keyword evidence="3" id="KW-1185">Reference proteome</keyword>
<feature type="compositionally biased region" description="Basic residues" evidence="1">
    <location>
        <begin position="13"/>
        <end position="26"/>
    </location>
</feature>
<feature type="compositionally biased region" description="Polar residues" evidence="1">
    <location>
        <begin position="1187"/>
        <end position="1207"/>
    </location>
</feature>
<feature type="compositionally biased region" description="Polar residues" evidence="1">
    <location>
        <begin position="1913"/>
        <end position="1932"/>
    </location>
</feature>
<feature type="region of interest" description="Disordered" evidence="1">
    <location>
        <begin position="586"/>
        <end position="697"/>
    </location>
</feature>
<feature type="region of interest" description="Disordered" evidence="1">
    <location>
        <begin position="106"/>
        <end position="261"/>
    </location>
</feature>
<feature type="compositionally biased region" description="Basic and acidic residues" evidence="1">
    <location>
        <begin position="231"/>
        <end position="251"/>
    </location>
</feature>
<feature type="region of interest" description="Disordered" evidence="1">
    <location>
        <begin position="1888"/>
        <end position="1932"/>
    </location>
</feature>
<feature type="compositionally biased region" description="Basic and acidic residues" evidence="1">
    <location>
        <begin position="617"/>
        <end position="630"/>
    </location>
</feature>
<accession>A0AA38P6Z9</accession>
<sequence>MDITAQPDEGKKVIPKRRGRPPRKQKTTTTPVEQPGNQIQLTVDISSGPSLLVGALAGPKKAEESHVSDNGLKTRRRKLKVPATDVSSLEQATPSNLSTLIQAHAQEKPVQVAEASAPDRGGVLPSTTANPIPRKRGRKSKMTSMDASSSSSTAPNPSPNVHPNPRKRKLPNASDPIDVASETPTSGSTGDTINNGDSISPPKKRGRKSKDGATNKSTSKSFDGPKSTNPENERALVSEEASRRSEGEKTRGKAKSKLPTPGNPIWKAIPVTYLSNKTADKIPINSTLRPRQWCSSKEELLYILPGLDATKRLDDYSTPVILIEGSNGMSISESKLSRNGRTVINLCVERDFVCVVSDLIPTTDVNSEINVTETAASEPSPIEAVGHSESCEKDSLPVQQSFPPNLASSRAVHRKAVVTKQSQFHEPSAPELLTTPHDEEIETSIPMSEPNEVLSESSIANQAISFRTSPALTDLREPNKTPTSRLAQSANLSALEATGSVVSAPEIDRERSPSVPLIEVLGRMTQGRQKIEETVEKPILDKPTGRRKSRTSAKGKRTLNTEMNVRGVVTRAQKKAMELILPVLVPDEGNEPTQPESSEHLPEIKREHGPNVSLSEVPERVTQKVERIDETSGLDKPARRRKTRKSAKANALMDPPTGAISTRPITRAQKKAAELSSERQQSTSNLPLYGPEETNDLPPLRRMASTQLRIDIPPSVTCSFSLDGPLSPLTPDDDISPTGETYSPCNTLVTVSQGMDNAPVCSSESLVEDAESPNKVSKEDVDIPKVVPKHKSPAVSSTIPSPDDNLPIKGWNDSLYHTDPKSILKGIKFTKKKQPLPDATAVETSTGADPIPTSGPNEKAMPGNFTDLEPGEIPENTNTCFDQVTPGVLPGQATGVQNVYSMLHPYHRWMATSTFSCPSPSNWKPGFVPSMALPMEACVTPSSSGLPHLSTIPLSVHSAAAPFASPTSYHSLPSTTFQHHMFPNQHPAHPSISFNTTDPTSEQRLADLFAHVRTPFPTPPSTSYRPELGSLSQGQPVREHQFLEEVEDPMSPNVTNSFRSLGQGLHFVPSAPPFHLAATSAEQDLSVAAETNTKLKKRETVNHVFSVPTSSSFAIVPSLPPSILTERKRVKQRKTKKATASHSTQFPYISEEVPSPPDRTAGVGPVPIALGRFNPMTQSLCPPVPEASSSGLDVSNQPSPSSLRFTKSSSPVTSLSSWNVAFMSNYEQEPRAPSSSENTQPGLSVSTTLTSLISYQNIAESTEFAHPELDTSLQPSPLSVPTAPSSDARPLPSPFVASKKSGRGQKRKMAEACGNDLTTPKRFCTPEKVPVTASMLNTCVPIEVPPDIQILINAHSQNTPVLCITSRDEMVAYGGETVNRGLSSEFQYMYLGFFKVLFVKEERVFRPSSESAAGLLVSPDYAFGRIQWNFGLQWIDAGEDSLGLPSCLDLSKPWWHDGTHWQKSFDEVSLFGRSSSGNLTHQNSHEIVVEDVNESSPRFLKWHQAEAGACGSALWNNRRISCPSIVSFVLLANDGSSNDRWSSSGWYCGSCGKLNRQNYLRRRRCDSSFCKDVPLTACIPLRLETIRFVGEQSPLVFPLNVMPAYIDPLVSEWDDGMRTMTYQLWSDKIIDCLLDDIEEVLRPAERIFSHSESVDHSSLAIKREIIENTPTEIANISNSTRSSRLLHLAQVCGMNELRQVIQEIEIKRRLVAKHVFTCNEARLQEEQTDLFNSIQEAVVLDRASLSPTPYFSYIVGHVAETSFAPEFIDANSIPVCWKNVPSCIHQARDLLQHIGASYGEIAPISIEQLVVLGWTSTGRKRGEHCLRAQERTVVIMALGHEIGIRIVPRSGFPATILRRKSTTTIEEAEDLRFSEPPIAAQGELTSFWPSEAESGPTSDPASDPSSMEVDAQTGESETVMDQSSGLEPSSLQEDVNMTEASSALGVDAEYNEQVNIDTIQLADSSPMPYLSRNIPSVAIREEAVANEELSRPIFEEDLNGLIRMGSPYVQYDVAPGIEDGDRSTWQVGEIGAGIQECPSESSPKRRDSAKKKLVSGKEDMCFILVHGDVLLLSGDDFDYSIERKGMGLCK</sequence>
<feature type="compositionally biased region" description="Basic residues" evidence="1">
    <location>
        <begin position="1128"/>
        <end position="1139"/>
    </location>
</feature>
<comment type="caution">
    <text evidence="2">The sequence shown here is derived from an EMBL/GenBank/DDBJ whole genome shotgun (WGS) entry which is preliminary data.</text>
</comment>
<feature type="compositionally biased region" description="Basic residues" evidence="1">
    <location>
        <begin position="638"/>
        <end position="647"/>
    </location>
</feature>
<gene>
    <name evidence="2" type="ORF">F5878DRAFT_662072</name>
</gene>